<evidence type="ECO:0000313" key="9">
    <source>
        <dbReference type="EMBL" id="EOA84522.1"/>
    </source>
</evidence>
<feature type="transmembrane region" description="Helical" evidence="7">
    <location>
        <begin position="240"/>
        <end position="260"/>
    </location>
</feature>
<dbReference type="AlphaFoldDB" id="R0K886"/>
<comment type="similarity">
    <text evidence="5">Belongs to the SAT4 family.</text>
</comment>
<feature type="transmembrane region" description="Helical" evidence="7">
    <location>
        <begin position="116"/>
        <end position="139"/>
    </location>
</feature>
<evidence type="ECO:0000256" key="3">
    <source>
        <dbReference type="ARBA" id="ARBA00022989"/>
    </source>
</evidence>
<dbReference type="EMBL" id="KB908703">
    <property type="protein sequence ID" value="EOA84522.1"/>
    <property type="molecule type" value="Genomic_DNA"/>
</dbReference>
<feature type="transmembrane region" description="Helical" evidence="7">
    <location>
        <begin position="205"/>
        <end position="228"/>
    </location>
</feature>
<feature type="transmembrane region" description="Helical" evidence="7">
    <location>
        <begin position="33"/>
        <end position="51"/>
    </location>
</feature>
<organism evidence="9 10">
    <name type="scientific">Exserohilum turcicum (strain 28A)</name>
    <name type="common">Northern leaf blight fungus</name>
    <name type="synonym">Setosphaeria turcica</name>
    <dbReference type="NCBI Taxonomy" id="671987"/>
    <lineage>
        <taxon>Eukaryota</taxon>
        <taxon>Fungi</taxon>
        <taxon>Dikarya</taxon>
        <taxon>Ascomycota</taxon>
        <taxon>Pezizomycotina</taxon>
        <taxon>Dothideomycetes</taxon>
        <taxon>Pleosporomycetidae</taxon>
        <taxon>Pleosporales</taxon>
        <taxon>Pleosporineae</taxon>
        <taxon>Pleosporaceae</taxon>
        <taxon>Exserohilum</taxon>
    </lineage>
</organism>
<feature type="transmembrane region" description="Helical" evidence="7">
    <location>
        <begin position="63"/>
        <end position="96"/>
    </location>
</feature>
<name>R0K886_EXST2</name>
<accession>R0K886</accession>
<dbReference type="Proteomes" id="UP000016935">
    <property type="component" value="Unassembled WGS sequence"/>
</dbReference>
<keyword evidence="10" id="KW-1185">Reference proteome</keyword>
<dbReference type="PANTHER" id="PTHR33048">
    <property type="entry name" value="PTH11-LIKE INTEGRAL MEMBRANE PROTEIN (AFU_ORTHOLOGUE AFUA_5G11245)"/>
    <property type="match status" value="1"/>
</dbReference>
<comment type="subcellular location">
    <subcellularLocation>
        <location evidence="1">Membrane</location>
        <topology evidence="1">Multi-pass membrane protein</topology>
    </subcellularLocation>
</comment>
<dbReference type="InterPro" id="IPR052337">
    <property type="entry name" value="SAT4-like"/>
</dbReference>
<feature type="region of interest" description="Disordered" evidence="6">
    <location>
        <begin position="321"/>
        <end position="351"/>
    </location>
</feature>
<evidence type="ECO:0000259" key="8">
    <source>
        <dbReference type="Pfam" id="PF20684"/>
    </source>
</evidence>
<feature type="transmembrane region" description="Helical" evidence="7">
    <location>
        <begin position="280"/>
        <end position="303"/>
    </location>
</feature>
<dbReference type="GeneID" id="19405950"/>
<reference evidence="9 10" key="1">
    <citation type="journal article" date="2012" name="PLoS Pathog.">
        <title>Diverse lifestyles and strategies of plant pathogenesis encoded in the genomes of eighteen Dothideomycetes fungi.</title>
        <authorList>
            <person name="Ohm R.A."/>
            <person name="Feau N."/>
            <person name="Henrissat B."/>
            <person name="Schoch C.L."/>
            <person name="Horwitz B.A."/>
            <person name="Barry K.W."/>
            <person name="Condon B.J."/>
            <person name="Copeland A.C."/>
            <person name="Dhillon B."/>
            <person name="Glaser F."/>
            <person name="Hesse C.N."/>
            <person name="Kosti I."/>
            <person name="LaButti K."/>
            <person name="Lindquist E.A."/>
            <person name="Lucas S."/>
            <person name="Salamov A.A."/>
            <person name="Bradshaw R.E."/>
            <person name="Ciuffetti L."/>
            <person name="Hamelin R.C."/>
            <person name="Kema G.H.J."/>
            <person name="Lawrence C."/>
            <person name="Scott J.A."/>
            <person name="Spatafora J.W."/>
            <person name="Turgeon B.G."/>
            <person name="de Wit P.J.G.M."/>
            <person name="Zhong S."/>
            <person name="Goodwin S.B."/>
            <person name="Grigoriev I.V."/>
        </authorList>
    </citation>
    <scope>NUCLEOTIDE SEQUENCE [LARGE SCALE GENOMIC DNA]</scope>
    <source>
        <strain evidence="10">28A</strain>
    </source>
</reference>
<evidence type="ECO:0000256" key="5">
    <source>
        <dbReference type="ARBA" id="ARBA00038359"/>
    </source>
</evidence>
<dbReference type="RefSeq" id="XP_008027148.1">
    <property type="nucleotide sequence ID" value="XM_008028957.1"/>
</dbReference>
<sequence>MPGGPHPPMSVVASWPPPNHVNPEGRGRVTSNIAFVLTPITFFVVFSRLWVRFRMQRNAGLDDWLMVVALVTYLVSHDMVHSLTVWQPLVMAMAILIPWMHIWDVDLTLFEVQRKLILTIEVLFVVGTGLVKVSILLFFRRLGSRGTSKAFRITTWVAIGFQVASTITFFISPLVGCRPISAYWEQSNVINIALGKKFNCNQEGAAMAAAGVISTVQDVICALLPNFIYWKAKIPFRQKAALMAIFATAYGAAAFGALRTYSTYVLFYETYDVSWQLWEIWNWTLLELHIGVICANAPAFKVFAKKYLNVKSLVSKDQSSSQAKSSQAKSSQAQSSQTASQAKSTPSGKSRAKLALWKNSFANHGYYSQPTQLSVDELGGVQICRESDKNTCGNLKTTEDSDWDHARITNDDVELGILNDAESYPTQPPKSHRGSHGLVSLYMYDSELEDDSMNQGFRHLRIEV</sequence>
<feature type="domain" description="Rhodopsin" evidence="8">
    <location>
        <begin position="48"/>
        <end position="304"/>
    </location>
</feature>
<dbReference type="Pfam" id="PF20684">
    <property type="entry name" value="Fung_rhodopsin"/>
    <property type="match status" value="1"/>
</dbReference>
<dbReference type="GO" id="GO:0016020">
    <property type="term" value="C:membrane"/>
    <property type="evidence" value="ECO:0007669"/>
    <property type="project" value="UniProtKB-SubCell"/>
</dbReference>
<evidence type="ECO:0000313" key="10">
    <source>
        <dbReference type="Proteomes" id="UP000016935"/>
    </source>
</evidence>
<dbReference type="InterPro" id="IPR049326">
    <property type="entry name" value="Rhodopsin_dom_fungi"/>
</dbReference>
<feature type="transmembrane region" description="Helical" evidence="7">
    <location>
        <begin position="151"/>
        <end position="171"/>
    </location>
</feature>
<keyword evidence="2 7" id="KW-0812">Transmembrane</keyword>
<dbReference type="PANTHER" id="PTHR33048:SF129">
    <property type="entry name" value="INTEGRAL MEMBRANE PROTEIN-RELATED"/>
    <property type="match status" value="1"/>
</dbReference>
<evidence type="ECO:0000256" key="7">
    <source>
        <dbReference type="SAM" id="Phobius"/>
    </source>
</evidence>
<evidence type="ECO:0000256" key="1">
    <source>
        <dbReference type="ARBA" id="ARBA00004141"/>
    </source>
</evidence>
<evidence type="ECO:0000256" key="6">
    <source>
        <dbReference type="SAM" id="MobiDB-lite"/>
    </source>
</evidence>
<dbReference type="eggNOG" id="ENOG502SNAH">
    <property type="taxonomic scope" value="Eukaryota"/>
</dbReference>
<proteinExistence type="inferred from homology"/>
<keyword evidence="3 7" id="KW-1133">Transmembrane helix</keyword>
<dbReference type="OrthoDB" id="5429740at2759"/>
<keyword evidence="4 7" id="KW-0472">Membrane</keyword>
<protein>
    <recommendedName>
        <fullName evidence="8">Rhodopsin domain-containing protein</fullName>
    </recommendedName>
</protein>
<reference evidence="9 10" key="2">
    <citation type="journal article" date="2013" name="PLoS Genet.">
        <title>Comparative genome structure, secondary metabolite, and effector coding capacity across Cochliobolus pathogens.</title>
        <authorList>
            <person name="Condon B.J."/>
            <person name="Leng Y."/>
            <person name="Wu D."/>
            <person name="Bushley K.E."/>
            <person name="Ohm R.A."/>
            <person name="Otillar R."/>
            <person name="Martin J."/>
            <person name="Schackwitz W."/>
            <person name="Grimwood J."/>
            <person name="MohdZainudin N."/>
            <person name="Xue C."/>
            <person name="Wang R."/>
            <person name="Manning V.A."/>
            <person name="Dhillon B."/>
            <person name="Tu Z.J."/>
            <person name="Steffenson B.J."/>
            <person name="Salamov A."/>
            <person name="Sun H."/>
            <person name="Lowry S."/>
            <person name="LaButti K."/>
            <person name="Han J."/>
            <person name="Copeland A."/>
            <person name="Lindquist E."/>
            <person name="Barry K."/>
            <person name="Schmutz J."/>
            <person name="Baker S.E."/>
            <person name="Ciuffetti L.M."/>
            <person name="Grigoriev I.V."/>
            <person name="Zhong S."/>
            <person name="Turgeon B.G."/>
        </authorList>
    </citation>
    <scope>NUCLEOTIDE SEQUENCE [LARGE SCALE GENOMIC DNA]</scope>
    <source>
        <strain evidence="10">28A</strain>
    </source>
</reference>
<evidence type="ECO:0000256" key="4">
    <source>
        <dbReference type="ARBA" id="ARBA00023136"/>
    </source>
</evidence>
<gene>
    <name evidence="9" type="ORF">SETTUDRAFT_91996</name>
</gene>
<dbReference type="HOGENOM" id="CLU_028200_25_4_1"/>
<evidence type="ECO:0000256" key="2">
    <source>
        <dbReference type="ARBA" id="ARBA00022692"/>
    </source>
</evidence>
<feature type="compositionally biased region" description="Low complexity" evidence="6">
    <location>
        <begin position="321"/>
        <end position="344"/>
    </location>
</feature>